<reference evidence="1" key="1">
    <citation type="submission" date="2022-04" db="EMBL/GenBank/DDBJ databases">
        <title>Genome of the entomopathogenic fungus Entomophthora muscae.</title>
        <authorList>
            <person name="Elya C."/>
            <person name="Lovett B.R."/>
            <person name="Lee E."/>
            <person name="Macias A.M."/>
            <person name="Hajek A.E."/>
            <person name="De Bivort B.L."/>
            <person name="Kasson M.T."/>
            <person name="De Fine Licht H.H."/>
            <person name="Stajich J.E."/>
        </authorList>
    </citation>
    <scope>NUCLEOTIDE SEQUENCE</scope>
    <source>
        <strain evidence="1">Berkeley</strain>
    </source>
</reference>
<dbReference type="Proteomes" id="UP001165960">
    <property type="component" value="Unassembled WGS sequence"/>
</dbReference>
<name>A0ACC2UDS5_9FUNG</name>
<comment type="caution">
    <text evidence="1">The sequence shown here is derived from an EMBL/GenBank/DDBJ whole genome shotgun (WGS) entry which is preliminary data.</text>
</comment>
<gene>
    <name evidence="1" type="ORF">DSO57_1018571</name>
</gene>
<sequence length="886" mass="99528">MLLQRLAYLKYYLGSVKKASGEVDNDLTKAQKAAWDQRNLRYPLAVRSLKDRKDFHILTLYVNNIVEAERLKRAESIASSPRRDARTIGKFLATSIFTCIEFQDPELLQFYSRNIAFMAQFGSVVPLSWYTPEFLDALFSRFSREVEILDPQSGDIIANTLKVWSYWVRRADIPSSKTVSKQILACVQEAIHKVLALGAQEVFEKSAIRTCIHSTMIILPKLSEHFTSDSEADVIPNILNSGMLDYIKGTPTGALEAQLGDAIQAAIASLLQNETSDPKGLVEAYLSNQSSLSLHLPSAPENALIEQGMKVFSLSQFHILQLSSSHNRLLSNPYAWAPFTTLAHQLFFDDDSSRISSLFALGGSYLGLKSLSLKQRPSFQGQIEECFSSCITHQLEIFKGAGLENDAVWSALAIVLSRCIDEKNFTEMMHLTSGPLRHFMTTFFIHLIGQYSPAVGQLEYDVLSESPLFRETGRISKLVGRILVSHLDLDRVQAFSGVRALFGLLSSGPQSSHEASQTKFKSNLAALQQLVSFSKGFHASWDGYFKEKLQESNYLTSDGLRKCLRSALFAYTLILQVVIMRSSTVAAPSDLEVEHALLALYNIHFCLVIQTPRVMFNGHNNVCSKVFSLAGERPHLMSKLLSSLNPYKGSSEALLQQESLPEKPNSSFTFQSKELFYFWFLENTMAQLTGEQVEEFVLPLIQVYLSSRQPWSRDLFESAHTIVLAMFKHINHPILGKFAPWYQQQLLMQFPKWLTTEQFRIAYTLMVEGLARQEEIGGHAVWALIRYMADKVCQDDKGSPEAVPGYFQTFVKLLPSVPITYLPAFTHRVETLALSLSSPSSGGLALEAAAKLVFDVVSQETLSTTHKSFAIPWYMRFLKVAAPRRK</sequence>
<protein>
    <submittedName>
        <fullName evidence="1">Uncharacterized protein</fullName>
    </submittedName>
</protein>
<accession>A0ACC2UDS5</accession>
<organism evidence="1 2">
    <name type="scientific">Entomophthora muscae</name>
    <dbReference type="NCBI Taxonomy" id="34485"/>
    <lineage>
        <taxon>Eukaryota</taxon>
        <taxon>Fungi</taxon>
        <taxon>Fungi incertae sedis</taxon>
        <taxon>Zoopagomycota</taxon>
        <taxon>Entomophthoromycotina</taxon>
        <taxon>Entomophthoromycetes</taxon>
        <taxon>Entomophthorales</taxon>
        <taxon>Entomophthoraceae</taxon>
        <taxon>Entomophthora</taxon>
    </lineage>
</organism>
<proteinExistence type="predicted"/>
<evidence type="ECO:0000313" key="2">
    <source>
        <dbReference type="Proteomes" id="UP001165960"/>
    </source>
</evidence>
<keyword evidence="2" id="KW-1185">Reference proteome</keyword>
<dbReference type="EMBL" id="QTSX02000791">
    <property type="protein sequence ID" value="KAJ9084980.1"/>
    <property type="molecule type" value="Genomic_DNA"/>
</dbReference>
<evidence type="ECO:0000313" key="1">
    <source>
        <dbReference type="EMBL" id="KAJ9084980.1"/>
    </source>
</evidence>